<evidence type="ECO:0000256" key="5">
    <source>
        <dbReference type="ARBA" id="ARBA00022989"/>
    </source>
</evidence>
<keyword evidence="4" id="KW-0812">Transmembrane</keyword>
<evidence type="ECO:0000313" key="11">
    <source>
        <dbReference type="Proteomes" id="UP000516437"/>
    </source>
</evidence>
<name>A0A6A1UHH8_9ROSI</name>
<proteinExistence type="inferred from homology"/>
<evidence type="ECO:0000256" key="2">
    <source>
        <dbReference type="ARBA" id="ARBA00007937"/>
    </source>
</evidence>
<dbReference type="PANTHER" id="PTHR15486">
    <property type="entry name" value="ANCIENT UBIQUITOUS PROTEIN"/>
    <property type="match status" value="1"/>
</dbReference>
<comment type="similarity">
    <text evidence="2">Belongs to the GPAT/DAPAT family.</text>
</comment>
<protein>
    <submittedName>
        <fullName evidence="10">Putative glycerol-3-phosphate acyltransferase 3</fullName>
    </submittedName>
</protein>
<evidence type="ECO:0000256" key="1">
    <source>
        <dbReference type="ARBA" id="ARBA00004370"/>
    </source>
</evidence>
<dbReference type="EMBL" id="RXIC02000405">
    <property type="protein sequence ID" value="KAB1199885.1"/>
    <property type="molecule type" value="Genomic_DNA"/>
</dbReference>
<comment type="caution">
    <text evidence="10">The sequence shown here is derived from an EMBL/GenBank/DDBJ whole genome shotgun (WGS) entry which is preliminary data.</text>
</comment>
<evidence type="ECO:0000256" key="8">
    <source>
        <dbReference type="SAM" id="MobiDB-lite"/>
    </source>
</evidence>
<keyword evidence="6" id="KW-0472">Membrane</keyword>
<dbReference type="GO" id="GO:0016020">
    <property type="term" value="C:membrane"/>
    <property type="evidence" value="ECO:0007669"/>
    <property type="project" value="UniProtKB-SubCell"/>
</dbReference>
<organism evidence="10 11">
    <name type="scientific">Morella rubra</name>
    <name type="common">Chinese bayberry</name>
    <dbReference type="NCBI Taxonomy" id="262757"/>
    <lineage>
        <taxon>Eukaryota</taxon>
        <taxon>Viridiplantae</taxon>
        <taxon>Streptophyta</taxon>
        <taxon>Embryophyta</taxon>
        <taxon>Tracheophyta</taxon>
        <taxon>Spermatophyta</taxon>
        <taxon>Magnoliopsida</taxon>
        <taxon>eudicotyledons</taxon>
        <taxon>Gunneridae</taxon>
        <taxon>Pentapetalae</taxon>
        <taxon>rosids</taxon>
        <taxon>fabids</taxon>
        <taxon>Fagales</taxon>
        <taxon>Myricaceae</taxon>
        <taxon>Morella</taxon>
    </lineage>
</organism>
<dbReference type="AlphaFoldDB" id="A0A6A1UHH8"/>
<evidence type="ECO:0000313" key="10">
    <source>
        <dbReference type="EMBL" id="KAB1199885.1"/>
    </source>
</evidence>
<keyword evidence="3 10" id="KW-0808">Transferase</keyword>
<keyword evidence="11" id="KW-1185">Reference proteome</keyword>
<dbReference type="PANTHER" id="PTHR15486:SF62">
    <property type="entry name" value="GLYCEROL-3-PHOSPHATE ACYLTRANSFERASE 2-RELATED"/>
    <property type="match status" value="1"/>
</dbReference>
<evidence type="ECO:0000256" key="3">
    <source>
        <dbReference type="ARBA" id="ARBA00022679"/>
    </source>
</evidence>
<dbReference type="Pfam" id="PF23270">
    <property type="entry name" value="HAD_RAM2_N"/>
    <property type="match status" value="1"/>
</dbReference>
<accession>A0A6A1UHH8</accession>
<dbReference type="GO" id="GO:0016791">
    <property type="term" value="F:phosphatase activity"/>
    <property type="evidence" value="ECO:0007669"/>
    <property type="project" value="TreeGrafter"/>
</dbReference>
<keyword evidence="5" id="KW-1133">Transmembrane helix</keyword>
<feature type="domain" description="Glycerol-3-phosphate acyltransferase RAM2/GPAT1-8 HAD-like" evidence="9">
    <location>
        <begin position="1"/>
        <end position="133"/>
    </location>
</feature>
<dbReference type="Proteomes" id="UP000516437">
    <property type="component" value="Unassembled WGS sequence"/>
</dbReference>
<evidence type="ECO:0000256" key="6">
    <source>
        <dbReference type="ARBA" id="ARBA00023136"/>
    </source>
</evidence>
<sequence length="201" mass="22738">MGLQIMVMVCFCGIKRESFRAGKIVLPKFFLEDVGSEIFAVLRSGGRKVGVSELPRVMVEGFLMDYLEIDNVIGRELKSFHGYFVGLMEEKKDVSGLEEIFEEDQVGPNMIGITGLHKVIDHHFFSHCKKQTMTIICKPICLPTKQITGYKRTRKIALKKFPASKATSMKNGNKDEDFSKAPSTSNIKVWPERSDLRARSE</sequence>
<feature type="compositionally biased region" description="Basic and acidic residues" evidence="8">
    <location>
        <begin position="190"/>
        <end position="201"/>
    </location>
</feature>
<dbReference type="OrthoDB" id="1854593at2759"/>
<keyword evidence="7 10" id="KW-0012">Acyltransferase</keyword>
<dbReference type="GO" id="GO:0010143">
    <property type="term" value="P:cutin biosynthetic process"/>
    <property type="evidence" value="ECO:0007669"/>
    <property type="project" value="TreeGrafter"/>
</dbReference>
<evidence type="ECO:0000256" key="7">
    <source>
        <dbReference type="ARBA" id="ARBA00023315"/>
    </source>
</evidence>
<dbReference type="InterPro" id="IPR056462">
    <property type="entry name" value="HAD_RAM2/GPAT1-8"/>
</dbReference>
<reference evidence="10 11" key="1">
    <citation type="journal article" date="2019" name="Plant Biotechnol. J.">
        <title>The red bayberry genome and genetic basis of sex determination.</title>
        <authorList>
            <person name="Jia H.M."/>
            <person name="Jia H.J."/>
            <person name="Cai Q.L."/>
            <person name="Wang Y."/>
            <person name="Zhao H.B."/>
            <person name="Yang W.F."/>
            <person name="Wang G.Y."/>
            <person name="Li Y.H."/>
            <person name="Zhan D.L."/>
            <person name="Shen Y.T."/>
            <person name="Niu Q.F."/>
            <person name="Chang L."/>
            <person name="Qiu J."/>
            <person name="Zhao L."/>
            <person name="Xie H.B."/>
            <person name="Fu W.Y."/>
            <person name="Jin J."/>
            <person name="Li X.W."/>
            <person name="Jiao Y."/>
            <person name="Zhou C.C."/>
            <person name="Tu T."/>
            <person name="Chai C.Y."/>
            <person name="Gao J.L."/>
            <person name="Fan L.J."/>
            <person name="van de Weg E."/>
            <person name="Wang J.Y."/>
            <person name="Gao Z.S."/>
        </authorList>
    </citation>
    <scope>NUCLEOTIDE SEQUENCE [LARGE SCALE GENOMIC DNA]</scope>
    <source>
        <tissue evidence="10">Leaves</tissue>
    </source>
</reference>
<gene>
    <name evidence="10" type="ORF">CJ030_MR0G010408</name>
</gene>
<evidence type="ECO:0000256" key="4">
    <source>
        <dbReference type="ARBA" id="ARBA00022692"/>
    </source>
</evidence>
<feature type="region of interest" description="Disordered" evidence="8">
    <location>
        <begin position="165"/>
        <end position="201"/>
    </location>
</feature>
<dbReference type="GO" id="GO:0090447">
    <property type="term" value="F:glycerol-3-phosphate 2-O-acyltransferase activity"/>
    <property type="evidence" value="ECO:0007669"/>
    <property type="project" value="TreeGrafter"/>
</dbReference>
<comment type="subcellular location">
    <subcellularLocation>
        <location evidence="1">Membrane</location>
    </subcellularLocation>
</comment>
<evidence type="ECO:0000259" key="9">
    <source>
        <dbReference type="Pfam" id="PF23270"/>
    </source>
</evidence>